<dbReference type="SMART" id="SM00388">
    <property type="entry name" value="HisKA"/>
    <property type="match status" value="1"/>
</dbReference>
<keyword evidence="10" id="KW-0067">ATP-binding</keyword>
<dbReference type="SMART" id="SM00091">
    <property type="entry name" value="PAS"/>
    <property type="match status" value="2"/>
</dbReference>
<dbReference type="InterPro" id="IPR003661">
    <property type="entry name" value="HisK_dim/P_dom"/>
</dbReference>
<evidence type="ECO:0000256" key="7">
    <source>
        <dbReference type="ARBA" id="ARBA00022692"/>
    </source>
</evidence>
<keyword evidence="7" id="KW-0812">Transmembrane</keyword>
<feature type="domain" description="Histidine kinase" evidence="19">
    <location>
        <begin position="286"/>
        <end position="516"/>
    </location>
</feature>
<organism evidence="23 24">
    <name type="scientific">Novipirellula artificiosorum</name>
    <dbReference type="NCBI Taxonomy" id="2528016"/>
    <lineage>
        <taxon>Bacteria</taxon>
        <taxon>Pseudomonadati</taxon>
        <taxon>Planctomycetota</taxon>
        <taxon>Planctomycetia</taxon>
        <taxon>Pirellulales</taxon>
        <taxon>Pirellulaceae</taxon>
        <taxon>Novipirellula</taxon>
    </lineage>
</organism>
<feature type="domain" description="Response regulatory" evidence="20">
    <location>
        <begin position="677"/>
        <end position="797"/>
    </location>
</feature>
<dbReference type="Gene3D" id="3.30.565.10">
    <property type="entry name" value="Histidine kinase-like ATPase, C-terminal domain"/>
    <property type="match status" value="1"/>
</dbReference>
<dbReference type="SUPFAM" id="SSF47384">
    <property type="entry name" value="Homodimeric domain of signal transducing histidine kinase"/>
    <property type="match status" value="1"/>
</dbReference>
<feature type="modified residue" description="4-aspartylphosphate" evidence="17">
    <location>
        <position position="726"/>
    </location>
</feature>
<dbReference type="SUPFAM" id="SSF55874">
    <property type="entry name" value="ATPase domain of HSP90 chaperone/DNA topoisomerase II/histidine kinase"/>
    <property type="match status" value="1"/>
</dbReference>
<dbReference type="SMART" id="SM00448">
    <property type="entry name" value="REC"/>
    <property type="match status" value="2"/>
</dbReference>
<dbReference type="InterPro" id="IPR000700">
    <property type="entry name" value="PAS-assoc_C"/>
</dbReference>
<dbReference type="InterPro" id="IPR004358">
    <property type="entry name" value="Sig_transdc_His_kin-like_C"/>
</dbReference>
<dbReference type="Pfam" id="PF02518">
    <property type="entry name" value="HATPase_c"/>
    <property type="match status" value="1"/>
</dbReference>
<keyword evidence="8" id="KW-0547">Nucleotide-binding</keyword>
<evidence type="ECO:0000256" key="2">
    <source>
        <dbReference type="ARBA" id="ARBA00004651"/>
    </source>
</evidence>
<evidence type="ECO:0000256" key="14">
    <source>
        <dbReference type="ARBA" id="ARBA00064003"/>
    </source>
</evidence>
<keyword evidence="4" id="KW-1003">Cell membrane</keyword>
<dbReference type="InterPro" id="IPR003594">
    <property type="entry name" value="HATPase_dom"/>
</dbReference>
<dbReference type="CDD" id="cd00156">
    <property type="entry name" value="REC"/>
    <property type="match status" value="1"/>
</dbReference>
<dbReference type="InterPro" id="IPR036097">
    <property type="entry name" value="HisK_dim/P_sf"/>
</dbReference>
<dbReference type="PRINTS" id="PR00344">
    <property type="entry name" value="BCTRLSENSOR"/>
</dbReference>
<dbReference type="InterPro" id="IPR005467">
    <property type="entry name" value="His_kinase_dom"/>
</dbReference>
<keyword evidence="6 23" id="KW-0808">Transferase</keyword>
<evidence type="ECO:0000256" key="16">
    <source>
        <dbReference type="PROSITE-ProRule" id="PRU00110"/>
    </source>
</evidence>
<keyword evidence="12" id="KW-0902">Two-component regulatory system</keyword>
<protein>
    <recommendedName>
        <fullName evidence="15">Sensory/regulatory protein RpfC</fullName>
        <ecNumber evidence="3">2.7.13.3</ecNumber>
    </recommendedName>
</protein>
<dbReference type="InterPro" id="IPR000014">
    <property type="entry name" value="PAS"/>
</dbReference>
<evidence type="ECO:0000256" key="8">
    <source>
        <dbReference type="ARBA" id="ARBA00022741"/>
    </source>
</evidence>
<dbReference type="InterPro" id="IPR011006">
    <property type="entry name" value="CheY-like_superfamily"/>
</dbReference>
<dbReference type="CDD" id="cd00088">
    <property type="entry name" value="HPT"/>
    <property type="match status" value="1"/>
</dbReference>
<dbReference type="InterPro" id="IPR036641">
    <property type="entry name" value="HPT_dom_sf"/>
</dbReference>
<dbReference type="CDD" id="cd00082">
    <property type="entry name" value="HisKA"/>
    <property type="match status" value="1"/>
</dbReference>
<comment type="subunit">
    <text evidence="14">At low DSF concentrations, interacts with RpfF.</text>
</comment>
<dbReference type="Pfam" id="PF00512">
    <property type="entry name" value="HisKA"/>
    <property type="match status" value="1"/>
</dbReference>
<feature type="domain" description="HPt" evidence="22">
    <location>
        <begin position="843"/>
        <end position="942"/>
    </location>
</feature>
<dbReference type="NCBIfam" id="TIGR00229">
    <property type="entry name" value="sensory_box"/>
    <property type="match status" value="2"/>
</dbReference>
<evidence type="ECO:0000313" key="23">
    <source>
        <dbReference type="EMBL" id="TWU41083.1"/>
    </source>
</evidence>
<comment type="catalytic activity">
    <reaction evidence="1">
        <text>ATP + protein L-histidine = ADP + protein N-phospho-L-histidine.</text>
        <dbReference type="EC" id="2.7.13.3"/>
    </reaction>
</comment>
<dbReference type="EMBL" id="SJPV01000002">
    <property type="protein sequence ID" value="TWU41083.1"/>
    <property type="molecule type" value="Genomic_DNA"/>
</dbReference>
<dbReference type="PROSITE" id="PS50109">
    <property type="entry name" value="HIS_KIN"/>
    <property type="match status" value="1"/>
</dbReference>
<feature type="domain" description="PAC" evidence="21">
    <location>
        <begin position="87"/>
        <end position="140"/>
    </location>
</feature>
<keyword evidence="11" id="KW-1133">Transmembrane helix</keyword>
<feature type="modified residue" description="4-aspartylphosphate" evidence="17">
    <location>
        <position position="588"/>
    </location>
</feature>
<proteinExistence type="predicted"/>
<dbReference type="PROSITE" id="PS50113">
    <property type="entry name" value="PAC"/>
    <property type="match status" value="2"/>
</dbReference>
<dbReference type="InterPro" id="IPR036890">
    <property type="entry name" value="HATPase_C_sf"/>
</dbReference>
<keyword evidence="5 17" id="KW-0597">Phosphoprotein</keyword>
<dbReference type="PANTHER" id="PTHR45339:SF1">
    <property type="entry name" value="HYBRID SIGNAL TRANSDUCTION HISTIDINE KINASE J"/>
    <property type="match status" value="1"/>
</dbReference>
<comment type="caution">
    <text evidence="23">The sequence shown here is derived from an EMBL/GenBank/DDBJ whole genome shotgun (WGS) entry which is preliminary data.</text>
</comment>
<dbReference type="Gene3D" id="3.30.450.20">
    <property type="entry name" value="PAS domain"/>
    <property type="match status" value="2"/>
</dbReference>
<evidence type="ECO:0000256" key="4">
    <source>
        <dbReference type="ARBA" id="ARBA00022475"/>
    </source>
</evidence>
<dbReference type="Proteomes" id="UP000319143">
    <property type="component" value="Unassembled WGS sequence"/>
</dbReference>
<dbReference type="GO" id="GO:0000155">
    <property type="term" value="F:phosphorelay sensor kinase activity"/>
    <property type="evidence" value="ECO:0007669"/>
    <property type="project" value="InterPro"/>
</dbReference>
<evidence type="ECO:0000259" key="21">
    <source>
        <dbReference type="PROSITE" id="PS50113"/>
    </source>
</evidence>
<dbReference type="GO" id="GO:0005524">
    <property type="term" value="F:ATP binding"/>
    <property type="evidence" value="ECO:0007669"/>
    <property type="project" value="UniProtKB-KW"/>
</dbReference>
<dbReference type="InterPro" id="IPR001789">
    <property type="entry name" value="Sig_transdc_resp-reg_receiver"/>
</dbReference>
<evidence type="ECO:0000313" key="24">
    <source>
        <dbReference type="Proteomes" id="UP000319143"/>
    </source>
</evidence>
<dbReference type="InterPro" id="IPR035965">
    <property type="entry name" value="PAS-like_dom_sf"/>
</dbReference>
<dbReference type="SUPFAM" id="SSF52172">
    <property type="entry name" value="CheY-like"/>
    <property type="match status" value="2"/>
</dbReference>
<dbReference type="SUPFAM" id="SSF55785">
    <property type="entry name" value="PYP-like sensor domain (PAS domain)"/>
    <property type="match status" value="2"/>
</dbReference>
<dbReference type="AlphaFoldDB" id="A0A5C6DUP5"/>
<feature type="domain" description="Response regulatory" evidence="20">
    <location>
        <begin position="534"/>
        <end position="655"/>
    </location>
</feature>
<dbReference type="Gene3D" id="1.20.120.160">
    <property type="entry name" value="HPT domain"/>
    <property type="match status" value="1"/>
</dbReference>
<evidence type="ECO:0000259" key="20">
    <source>
        <dbReference type="PROSITE" id="PS50110"/>
    </source>
</evidence>
<dbReference type="CDD" id="cd17546">
    <property type="entry name" value="REC_hyHK_CKI1_RcsC-like"/>
    <property type="match status" value="1"/>
</dbReference>
<sequence length="942" mass="104555">MSEGSGFLSRVFADARSTYQSLADALPVSLLVKDIDSRRIFANKQYLTVRGKTLDQILDKDDFDLFPVEIASNYIADDQVVLRTGETLHDIEETVFADGRTRWIERFKCPILDPRGKVIGIQLLFWDVTERLQAEDELRREQRLLRTLMDNIPDSIYFKDEQSRFLRISRMMVEKFGMLAESSVIGKSDADIFTTEHAKGAREDELRIMRTGEPLVDRVERETWPDKDDTYVMTTKMPLRDEAGTIIGTFGISRDVTELTKSQQALREARDVATQANQAKSNFLANMSHEIRTPMNAIIGMSELLALTDLTPEQRDYNHLVSDSADALLRLLNEILDFSKIEANRLELECIPMALRDVIEKSGQTLSVKAAEKSLELLCRVAPDVPNRLLGDPGRLRQILVNLIGNAIKFTENGNVFVDVNLCNEAAARPDHKADSSTLWLRFQVADTGIGIPAEKLSSVLEAFTQADSSTTRRFGGTGLGLAISKQLIELMGGQLNVESEPNEGTTFWFVLPFRVAPKQQAPNPQLRNLSGTRVLVVDDNEVNRRILQEIFAVWGFEATLVDGGSSAIERFRQAQQTSEPYQLAVLDCMMPEMDGFELAATIRDEFPKAEIKMIMLSSANLPDDAARLKKLGIARYLTKPVVQSELLDTIVHVLGASRPMHPESILADVSDCPPLRILVAEDGLANQQVALGMLKICGHTGVVANDGREAVSRWQTEPFDVILMDMHMPVMDGIEATKAIRQIEQSSDCSDPIPIIALTAAAMQEDSEACLNAGMDGFLAKPIHAKKLQEMLAKFSPDRSGQTSDNSAEPCDLEKQEDEPEIDLEATDVVDLRAAQERLPGGQRGLCRLAEVFVGECESLIKTLDETIPDGDLEQIQRAAHTLKGSSNLFFANQVYASARLVEVAAKEADRDALVGLLEQLKIEVQAMLKVLRKVVSEGVA</sequence>
<dbReference type="CDD" id="cd16922">
    <property type="entry name" value="HATPase_EvgS-ArcB-TorS-like"/>
    <property type="match status" value="1"/>
</dbReference>
<dbReference type="OrthoDB" id="9762493at2"/>
<dbReference type="PROSITE" id="PS50894">
    <property type="entry name" value="HPT"/>
    <property type="match status" value="1"/>
</dbReference>
<evidence type="ECO:0000256" key="18">
    <source>
        <dbReference type="SAM" id="MobiDB-lite"/>
    </source>
</evidence>
<dbReference type="GO" id="GO:0005886">
    <property type="term" value="C:plasma membrane"/>
    <property type="evidence" value="ECO:0007669"/>
    <property type="project" value="UniProtKB-SubCell"/>
</dbReference>
<evidence type="ECO:0000256" key="17">
    <source>
        <dbReference type="PROSITE-ProRule" id="PRU00169"/>
    </source>
</evidence>
<evidence type="ECO:0000256" key="11">
    <source>
        <dbReference type="ARBA" id="ARBA00022989"/>
    </source>
</evidence>
<evidence type="ECO:0000256" key="5">
    <source>
        <dbReference type="ARBA" id="ARBA00022553"/>
    </source>
</evidence>
<dbReference type="Pfam" id="PF00072">
    <property type="entry name" value="Response_reg"/>
    <property type="match status" value="2"/>
</dbReference>
<dbReference type="Gene3D" id="1.10.287.130">
    <property type="match status" value="1"/>
</dbReference>
<accession>A0A5C6DUP5</accession>
<evidence type="ECO:0000256" key="12">
    <source>
        <dbReference type="ARBA" id="ARBA00023012"/>
    </source>
</evidence>
<dbReference type="FunFam" id="3.30.565.10:FF:000010">
    <property type="entry name" value="Sensor histidine kinase RcsC"/>
    <property type="match status" value="1"/>
</dbReference>
<feature type="region of interest" description="Disordered" evidence="18">
    <location>
        <begin position="796"/>
        <end position="820"/>
    </location>
</feature>
<evidence type="ECO:0000256" key="1">
    <source>
        <dbReference type="ARBA" id="ARBA00000085"/>
    </source>
</evidence>
<keyword evidence="24" id="KW-1185">Reference proteome</keyword>
<dbReference type="EC" id="2.7.13.3" evidence="3"/>
<feature type="domain" description="PAC" evidence="21">
    <location>
        <begin position="202"/>
        <end position="268"/>
    </location>
</feature>
<dbReference type="FunFam" id="1.10.287.130:FF:000002">
    <property type="entry name" value="Two-component osmosensing histidine kinase"/>
    <property type="match status" value="1"/>
</dbReference>
<keyword evidence="9 23" id="KW-0418">Kinase</keyword>
<dbReference type="SUPFAM" id="SSF47226">
    <property type="entry name" value="Histidine-containing phosphotransfer domain, HPT domain"/>
    <property type="match status" value="1"/>
</dbReference>
<dbReference type="PROSITE" id="PS50110">
    <property type="entry name" value="RESPONSE_REGULATORY"/>
    <property type="match status" value="2"/>
</dbReference>
<dbReference type="Gene3D" id="3.40.50.2300">
    <property type="match status" value="2"/>
</dbReference>
<dbReference type="Pfam" id="PF08448">
    <property type="entry name" value="PAS_4"/>
    <property type="match status" value="2"/>
</dbReference>
<evidence type="ECO:0000256" key="13">
    <source>
        <dbReference type="ARBA" id="ARBA00023136"/>
    </source>
</evidence>
<dbReference type="InterPro" id="IPR013656">
    <property type="entry name" value="PAS_4"/>
</dbReference>
<evidence type="ECO:0000256" key="10">
    <source>
        <dbReference type="ARBA" id="ARBA00022840"/>
    </source>
</evidence>
<evidence type="ECO:0000256" key="6">
    <source>
        <dbReference type="ARBA" id="ARBA00022679"/>
    </source>
</evidence>
<evidence type="ECO:0000256" key="15">
    <source>
        <dbReference type="ARBA" id="ARBA00068150"/>
    </source>
</evidence>
<feature type="modified residue" description="Phosphohistidine" evidence="16">
    <location>
        <position position="882"/>
    </location>
</feature>
<evidence type="ECO:0000259" key="19">
    <source>
        <dbReference type="PROSITE" id="PS50109"/>
    </source>
</evidence>
<gene>
    <name evidence="23" type="primary">barA_4</name>
    <name evidence="23" type="ORF">Poly41_19200</name>
</gene>
<keyword evidence="13" id="KW-0472">Membrane</keyword>
<name>A0A5C6DUP5_9BACT</name>
<evidence type="ECO:0000256" key="9">
    <source>
        <dbReference type="ARBA" id="ARBA00022777"/>
    </source>
</evidence>
<evidence type="ECO:0000256" key="3">
    <source>
        <dbReference type="ARBA" id="ARBA00012438"/>
    </source>
</evidence>
<dbReference type="RefSeq" id="WP_146525577.1">
    <property type="nucleotide sequence ID" value="NZ_SJPV01000002.1"/>
</dbReference>
<dbReference type="InterPro" id="IPR008207">
    <property type="entry name" value="Sig_transdc_His_kin_Hpt_dom"/>
</dbReference>
<evidence type="ECO:0000259" key="22">
    <source>
        <dbReference type="PROSITE" id="PS50894"/>
    </source>
</evidence>
<reference evidence="23 24" key="1">
    <citation type="submission" date="2019-02" db="EMBL/GenBank/DDBJ databases">
        <title>Deep-cultivation of Planctomycetes and their phenomic and genomic characterization uncovers novel biology.</title>
        <authorList>
            <person name="Wiegand S."/>
            <person name="Jogler M."/>
            <person name="Boedeker C."/>
            <person name="Pinto D."/>
            <person name="Vollmers J."/>
            <person name="Rivas-Marin E."/>
            <person name="Kohn T."/>
            <person name="Peeters S.H."/>
            <person name="Heuer A."/>
            <person name="Rast P."/>
            <person name="Oberbeckmann S."/>
            <person name="Bunk B."/>
            <person name="Jeske O."/>
            <person name="Meyerdierks A."/>
            <person name="Storesund J.E."/>
            <person name="Kallscheuer N."/>
            <person name="Luecker S."/>
            <person name="Lage O.M."/>
            <person name="Pohl T."/>
            <person name="Merkel B.J."/>
            <person name="Hornburger P."/>
            <person name="Mueller R.-W."/>
            <person name="Bruemmer F."/>
            <person name="Labrenz M."/>
            <person name="Spormann A.M."/>
            <person name="Op Den Camp H."/>
            <person name="Overmann J."/>
            <person name="Amann R."/>
            <person name="Jetten M.S.M."/>
            <person name="Mascher T."/>
            <person name="Medema M.H."/>
            <person name="Devos D.P."/>
            <person name="Kaster A.-K."/>
            <person name="Ovreas L."/>
            <person name="Rohde M."/>
            <person name="Galperin M.Y."/>
            <person name="Jogler C."/>
        </authorList>
    </citation>
    <scope>NUCLEOTIDE SEQUENCE [LARGE SCALE GENOMIC DNA]</scope>
    <source>
        <strain evidence="23 24">Poly41</strain>
    </source>
</reference>
<dbReference type="Pfam" id="PF01627">
    <property type="entry name" value="Hpt"/>
    <property type="match status" value="1"/>
</dbReference>
<dbReference type="SMART" id="SM00387">
    <property type="entry name" value="HATPase_c"/>
    <property type="match status" value="1"/>
</dbReference>
<dbReference type="PANTHER" id="PTHR45339">
    <property type="entry name" value="HYBRID SIGNAL TRANSDUCTION HISTIDINE KINASE J"/>
    <property type="match status" value="1"/>
</dbReference>
<comment type="subcellular location">
    <subcellularLocation>
        <location evidence="2">Cell membrane</location>
        <topology evidence="2">Multi-pass membrane protein</topology>
    </subcellularLocation>
</comment>